<proteinExistence type="predicted"/>
<feature type="non-terminal residue" evidence="2">
    <location>
        <position position="154"/>
    </location>
</feature>
<dbReference type="EMBL" id="BTRK01000005">
    <property type="protein sequence ID" value="GMR54464.1"/>
    <property type="molecule type" value="Genomic_DNA"/>
</dbReference>
<keyword evidence="1" id="KW-1133">Transmembrane helix</keyword>
<evidence type="ECO:0000256" key="1">
    <source>
        <dbReference type="SAM" id="Phobius"/>
    </source>
</evidence>
<name>A0AAN5I7L6_9BILA</name>
<sequence length="154" mass="17663">LSVARVEGREEKRERGGHLLVVLSQMMNGILLAAPQGAALLLLGSGRRIRFGRVGGGRLSLRLFDLHDYLLRRRGWLGWFLLLLVFLSLRFRFLWSGRCLSLYVLIYLLISTFVLGALLRYLRVRLLPIVGNGVGTREDHHNLIHLRSLRLLLR</sequence>
<comment type="caution">
    <text evidence="2">The sequence shown here is derived from an EMBL/GenBank/DDBJ whole genome shotgun (WGS) entry which is preliminary data.</text>
</comment>
<feature type="transmembrane region" description="Helical" evidence="1">
    <location>
        <begin position="20"/>
        <end position="43"/>
    </location>
</feature>
<dbReference type="AlphaFoldDB" id="A0AAN5I7L6"/>
<evidence type="ECO:0000313" key="2">
    <source>
        <dbReference type="EMBL" id="GMR54464.1"/>
    </source>
</evidence>
<evidence type="ECO:0000313" key="3">
    <source>
        <dbReference type="Proteomes" id="UP001328107"/>
    </source>
</evidence>
<feature type="transmembrane region" description="Helical" evidence="1">
    <location>
        <begin position="101"/>
        <end position="122"/>
    </location>
</feature>
<dbReference type="Proteomes" id="UP001328107">
    <property type="component" value="Unassembled WGS sequence"/>
</dbReference>
<keyword evidence="3" id="KW-1185">Reference proteome</keyword>
<feature type="non-terminal residue" evidence="2">
    <location>
        <position position="1"/>
    </location>
</feature>
<gene>
    <name evidence="2" type="ORF">PMAYCL1PPCAC_24659</name>
</gene>
<reference evidence="3" key="1">
    <citation type="submission" date="2022-10" db="EMBL/GenBank/DDBJ databases">
        <title>Genome assembly of Pristionchus species.</title>
        <authorList>
            <person name="Yoshida K."/>
            <person name="Sommer R.J."/>
        </authorList>
    </citation>
    <scope>NUCLEOTIDE SEQUENCE [LARGE SCALE GENOMIC DNA]</scope>
    <source>
        <strain evidence="3">RS5460</strain>
    </source>
</reference>
<accession>A0AAN5I7L6</accession>
<keyword evidence="1" id="KW-0812">Transmembrane</keyword>
<protein>
    <submittedName>
        <fullName evidence="2">Uncharacterized protein</fullName>
    </submittedName>
</protein>
<feature type="transmembrane region" description="Helical" evidence="1">
    <location>
        <begin position="76"/>
        <end position="95"/>
    </location>
</feature>
<organism evidence="2 3">
    <name type="scientific">Pristionchus mayeri</name>
    <dbReference type="NCBI Taxonomy" id="1317129"/>
    <lineage>
        <taxon>Eukaryota</taxon>
        <taxon>Metazoa</taxon>
        <taxon>Ecdysozoa</taxon>
        <taxon>Nematoda</taxon>
        <taxon>Chromadorea</taxon>
        <taxon>Rhabditida</taxon>
        <taxon>Rhabditina</taxon>
        <taxon>Diplogasteromorpha</taxon>
        <taxon>Diplogasteroidea</taxon>
        <taxon>Neodiplogasteridae</taxon>
        <taxon>Pristionchus</taxon>
    </lineage>
</organism>
<keyword evidence="1" id="KW-0472">Membrane</keyword>